<sequence length="284" mass="32136">MHILTQLHIDIARNATDDFNLFHDPLRWQRIAGNPFQGTIALGFQLGLFVETQINQSASTIEQRRYSVYEFSFVNPAREGDELSLILKSARVSKTPMGEQESQRLILKASGKPSLMGFYRQSDYLSVSSPLLKYDKGHLSKMPDRTLLDDSAFLKRKWMIVGNAKNYLLSAFADQTQYIDEFANTVCFPQFYPLSLMSSAMLERAQALGYDLISNPMIYVSQNMCIDNQQLAQLKSNDCLNMLVAPVEKDPSHLTCAGWVNSESPLFCAEVKLMPLSDMLKSYS</sequence>
<evidence type="ECO:0008006" key="3">
    <source>
        <dbReference type="Google" id="ProtNLM"/>
    </source>
</evidence>
<dbReference type="Proteomes" id="UP000305471">
    <property type="component" value="Unassembled WGS sequence"/>
</dbReference>
<evidence type="ECO:0000313" key="2">
    <source>
        <dbReference type="Proteomes" id="UP000305471"/>
    </source>
</evidence>
<evidence type="ECO:0000313" key="1">
    <source>
        <dbReference type="EMBL" id="TKB02269.1"/>
    </source>
</evidence>
<reference evidence="1 2" key="1">
    <citation type="submission" date="2019-04" db="EMBL/GenBank/DDBJ databases">
        <title>Alteromonas portus sp. nov., an alginate lyase-excreting marine bacterium.</title>
        <authorList>
            <person name="Huang H."/>
            <person name="Mo K."/>
            <person name="Bao S."/>
        </authorList>
    </citation>
    <scope>NUCLEOTIDE SEQUENCE [LARGE SCALE GENOMIC DNA]</scope>
    <source>
        <strain evidence="1 2">HB161718</strain>
    </source>
</reference>
<dbReference type="OrthoDB" id="6320928at2"/>
<organism evidence="1 2">
    <name type="scientific">Alteromonas portus</name>
    <dbReference type="NCBI Taxonomy" id="2565549"/>
    <lineage>
        <taxon>Bacteria</taxon>
        <taxon>Pseudomonadati</taxon>
        <taxon>Pseudomonadota</taxon>
        <taxon>Gammaproteobacteria</taxon>
        <taxon>Alteromonadales</taxon>
        <taxon>Alteromonadaceae</taxon>
        <taxon>Alteromonas/Salinimonas group</taxon>
        <taxon>Alteromonas</taxon>
    </lineage>
</organism>
<comment type="caution">
    <text evidence="1">The sequence shown here is derived from an EMBL/GenBank/DDBJ whole genome shotgun (WGS) entry which is preliminary data.</text>
</comment>
<dbReference type="AlphaFoldDB" id="A0A4U0Z971"/>
<keyword evidence="2" id="KW-1185">Reference proteome</keyword>
<protein>
    <recommendedName>
        <fullName evidence="3">Thioesterase family protein</fullName>
    </recommendedName>
</protein>
<accession>A0A4U0Z971</accession>
<dbReference type="RefSeq" id="WP_136782806.1">
    <property type="nucleotide sequence ID" value="NZ_SWCO01000008.1"/>
</dbReference>
<name>A0A4U0Z971_9ALTE</name>
<dbReference type="EMBL" id="SWCO01000008">
    <property type="protein sequence ID" value="TKB02269.1"/>
    <property type="molecule type" value="Genomic_DNA"/>
</dbReference>
<gene>
    <name evidence="1" type="ORF">E5672_14260</name>
</gene>
<proteinExistence type="predicted"/>